<dbReference type="AlphaFoldDB" id="A0AAD4YKK4"/>
<dbReference type="Proteomes" id="UP001054821">
    <property type="component" value="Chromosome 8"/>
</dbReference>
<keyword evidence="3" id="KW-1185">Reference proteome</keyword>
<dbReference type="InterPro" id="IPR027484">
    <property type="entry name" value="PInositol-4-P-5-kinase_N"/>
</dbReference>
<feature type="chain" id="PRO_5042131834" evidence="1">
    <location>
        <begin position="20"/>
        <end position="150"/>
    </location>
</feature>
<evidence type="ECO:0000256" key="1">
    <source>
        <dbReference type="SAM" id="SignalP"/>
    </source>
</evidence>
<organism evidence="2 3">
    <name type="scientific">Prunus dulcis</name>
    <name type="common">Almond</name>
    <name type="synonym">Amygdalus dulcis</name>
    <dbReference type="NCBI Taxonomy" id="3755"/>
    <lineage>
        <taxon>Eukaryota</taxon>
        <taxon>Viridiplantae</taxon>
        <taxon>Streptophyta</taxon>
        <taxon>Embryophyta</taxon>
        <taxon>Tracheophyta</taxon>
        <taxon>Spermatophyta</taxon>
        <taxon>Magnoliopsida</taxon>
        <taxon>eudicotyledons</taxon>
        <taxon>Gunneridae</taxon>
        <taxon>Pentapetalae</taxon>
        <taxon>rosids</taxon>
        <taxon>fabids</taxon>
        <taxon>Rosales</taxon>
        <taxon>Rosaceae</taxon>
        <taxon>Amygdaloideae</taxon>
        <taxon>Amygdaleae</taxon>
        <taxon>Prunus</taxon>
    </lineage>
</organism>
<keyword evidence="1" id="KW-0732">Signal</keyword>
<feature type="signal peptide" evidence="1">
    <location>
        <begin position="1"/>
        <end position="19"/>
    </location>
</feature>
<accession>A0AAD4YKK4</accession>
<protein>
    <submittedName>
        <fullName evidence="2">Uncharacterized protein</fullName>
    </submittedName>
</protein>
<sequence length="150" mass="17095">MGKLGILLVILSIMWRLRCSTETAKVSGEPKKPGHTISKGHKNCNLMLNLQLGIRYCIGKHASIVRDLKPSNFNPKYKFWTRFPGRIEQNATPLELPQRLHEVLVSNAFWVWLEVQWTMDRGWDEILQIELADAVESGAGAQGYQNMDCT</sequence>
<evidence type="ECO:0000313" key="2">
    <source>
        <dbReference type="EMBL" id="KAI5312576.1"/>
    </source>
</evidence>
<gene>
    <name evidence="2" type="ORF">L3X38_041749</name>
</gene>
<dbReference type="EMBL" id="JAJFAZ020000008">
    <property type="protein sequence ID" value="KAI5312576.1"/>
    <property type="molecule type" value="Genomic_DNA"/>
</dbReference>
<evidence type="ECO:0000313" key="3">
    <source>
        <dbReference type="Proteomes" id="UP001054821"/>
    </source>
</evidence>
<reference evidence="2 3" key="1">
    <citation type="journal article" date="2022" name="G3 (Bethesda)">
        <title>Whole-genome sequence and methylome profiling of the almond [Prunus dulcis (Mill.) D.A. Webb] cultivar 'Nonpareil'.</title>
        <authorList>
            <person name="D'Amico-Willman K.M."/>
            <person name="Ouma W.Z."/>
            <person name="Meulia T."/>
            <person name="Sideli G.M."/>
            <person name="Gradziel T.M."/>
            <person name="Fresnedo-Ramirez J."/>
        </authorList>
    </citation>
    <scope>NUCLEOTIDE SEQUENCE [LARGE SCALE GENOMIC DNA]</scope>
    <source>
        <strain evidence="2">Clone GOH B32 T37-40</strain>
    </source>
</reference>
<dbReference type="Gene3D" id="3.30.800.10">
    <property type="entry name" value="Phosphatidylinositol Phosphate Kinase II Beta"/>
    <property type="match status" value="1"/>
</dbReference>
<comment type="caution">
    <text evidence="2">The sequence shown here is derived from an EMBL/GenBank/DDBJ whole genome shotgun (WGS) entry which is preliminary data.</text>
</comment>
<proteinExistence type="predicted"/>
<name>A0AAD4YKK4_PRUDU</name>